<dbReference type="AlphaFoldDB" id="A0A2T0MGE5"/>
<feature type="transmembrane region" description="Helical" evidence="1">
    <location>
        <begin position="71"/>
        <end position="89"/>
    </location>
</feature>
<dbReference type="OrthoDB" id="1261786at2"/>
<reference evidence="2 3" key="1">
    <citation type="submission" date="2018-03" db="EMBL/GenBank/DDBJ databases">
        <title>Genomic Encyclopedia of Archaeal and Bacterial Type Strains, Phase II (KMG-II): from individual species to whole genera.</title>
        <authorList>
            <person name="Goeker M."/>
        </authorList>
    </citation>
    <scope>NUCLEOTIDE SEQUENCE [LARGE SCALE GENOMIC DNA]</scope>
    <source>
        <strain evidence="2 3">DSM 25027</strain>
    </source>
</reference>
<accession>A0A2T0MGE5</accession>
<keyword evidence="1" id="KW-1133">Transmembrane helix</keyword>
<feature type="transmembrane region" description="Helical" evidence="1">
    <location>
        <begin position="33"/>
        <end position="59"/>
    </location>
</feature>
<sequence length="182" mass="20511">MKKDYGKVLWLILVILFITLIVRMAYLPSAYGFWFPFILTFIICGVGVGAVGAILAGILDLVLKKYTFQKLFIILSSIIVVGLHIYVYAPPLKIIVPNDFTGEVNLVVHPDNEKNLRIDSNGIGYITKSIYIGSRGDKKPWVYLQNGERVYPKRIVGYDSLFFFGHGSFNGKAALKFKVEKE</sequence>
<feature type="transmembrane region" description="Helical" evidence="1">
    <location>
        <begin position="7"/>
        <end position="27"/>
    </location>
</feature>
<keyword evidence="1" id="KW-0812">Transmembrane</keyword>
<dbReference type="Proteomes" id="UP000237640">
    <property type="component" value="Unassembled WGS sequence"/>
</dbReference>
<dbReference type="RefSeq" id="WP_106143609.1">
    <property type="nucleotide sequence ID" value="NZ_PVYX01000001.1"/>
</dbReference>
<evidence type="ECO:0000313" key="3">
    <source>
        <dbReference type="Proteomes" id="UP000237640"/>
    </source>
</evidence>
<dbReference type="EMBL" id="PVYX01000001">
    <property type="protein sequence ID" value="PRX56658.1"/>
    <property type="molecule type" value="Genomic_DNA"/>
</dbReference>
<comment type="caution">
    <text evidence="2">The sequence shown here is derived from an EMBL/GenBank/DDBJ whole genome shotgun (WGS) entry which is preliminary data.</text>
</comment>
<evidence type="ECO:0000313" key="2">
    <source>
        <dbReference type="EMBL" id="PRX56658.1"/>
    </source>
</evidence>
<protein>
    <submittedName>
        <fullName evidence="2">Uncharacterized protein</fullName>
    </submittedName>
</protein>
<proteinExistence type="predicted"/>
<keyword evidence="1" id="KW-0472">Membrane</keyword>
<gene>
    <name evidence="2" type="ORF">CLV81_0655</name>
</gene>
<name>A0A2T0MGE5_9FLAO</name>
<keyword evidence="3" id="KW-1185">Reference proteome</keyword>
<evidence type="ECO:0000256" key="1">
    <source>
        <dbReference type="SAM" id="Phobius"/>
    </source>
</evidence>
<organism evidence="2 3">
    <name type="scientific">Flagellimonas meridianipacifica</name>
    <dbReference type="NCBI Taxonomy" id="1080225"/>
    <lineage>
        <taxon>Bacteria</taxon>
        <taxon>Pseudomonadati</taxon>
        <taxon>Bacteroidota</taxon>
        <taxon>Flavobacteriia</taxon>
        <taxon>Flavobacteriales</taxon>
        <taxon>Flavobacteriaceae</taxon>
        <taxon>Flagellimonas</taxon>
    </lineage>
</organism>